<reference evidence="5 6" key="1">
    <citation type="submission" date="2023-03" db="EMBL/GenBank/DDBJ databases">
        <title>High recombination rates correlate with genetic variation in Cardiocondyla obscurior ants.</title>
        <authorList>
            <person name="Errbii M."/>
        </authorList>
    </citation>
    <scope>NUCLEOTIDE SEQUENCE [LARGE SCALE GENOMIC DNA]</scope>
    <source>
        <strain evidence="5">Alpha-2009</strain>
        <tissue evidence="5">Whole body</tissue>
    </source>
</reference>
<accession>A0AAW2FCI9</accession>
<evidence type="ECO:0000256" key="3">
    <source>
        <dbReference type="ARBA" id="ARBA00022833"/>
    </source>
</evidence>
<proteinExistence type="predicted"/>
<comment type="caution">
    <text evidence="5">The sequence shown here is derived from an EMBL/GenBank/DDBJ whole genome shotgun (WGS) entry which is preliminary data.</text>
</comment>
<dbReference type="Gene3D" id="3.30.40.10">
    <property type="entry name" value="Zinc/RING finger domain, C3HC4 (zinc finger)"/>
    <property type="match status" value="1"/>
</dbReference>
<organism evidence="5 6">
    <name type="scientific">Cardiocondyla obscurior</name>
    <dbReference type="NCBI Taxonomy" id="286306"/>
    <lineage>
        <taxon>Eukaryota</taxon>
        <taxon>Metazoa</taxon>
        <taxon>Ecdysozoa</taxon>
        <taxon>Arthropoda</taxon>
        <taxon>Hexapoda</taxon>
        <taxon>Insecta</taxon>
        <taxon>Pterygota</taxon>
        <taxon>Neoptera</taxon>
        <taxon>Endopterygota</taxon>
        <taxon>Hymenoptera</taxon>
        <taxon>Apocrita</taxon>
        <taxon>Aculeata</taxon>
        <taxon>Formicoidea</taxon>
        <taxon>Formicidae</taxon>
        <taxon>Myrmicinae</taxon>
        <taxon>Cardiocondyla</taxon>
    </lineage>
</organism>
<dbReference type="Proteomes" id="UP001430953">
    <property type="component" value="Unassembled WGS sequence"/>
</dbReference>
<dbReference type="EMBL" id="JADYXP020000012">
    <property type="protein sequence ID" value="KAL0112156.1"/>
    <property type="molecule type" value="Genomic_DNA"/>
</dbReference>
<dbReference type="InterPro" id="IPR049548">
    <property type="entry name" value="Sina-like_RING"/>
</dbReference>
<name>A0AAW2FCI9_9HYME</name>
<dbReference type="SUPFAM" id="SSF57850">
    <property type="entry name" value="RING/U-box"/>
    <property type="match status" value="1"/>
</dbReference>
<dbReference type="InterPro" id="IPR013083">
    <property type="entry name" value="Znf_RING/FYVE/PHD"/>
</dbReference>
<keyword evidence="2" id="KW-0863">Zinc-finger</keyword>
<evidence type="ECO:0000256" key="2">
    <source>
        <dbReference type="ARBA" id="ARBA00022771"/>
    </source>
</evidence>
<evidence type="ECO:0000313" key="6">
    <source>
        <dbReference type="Proteomes" id="UP001430953"/>
    </source>
</evidence>
<evidence type="ECO:0000259" key="4">
    <source>
        <dbReference type="Pfam" id="PF21362"/>
    </source>
</evidence>
<evidence type="ECO:0000313" key="5">
    <source>
        <dbReference type="EMBL" id="KAL0112156.1"/>
    </source>
</evidence>
<protein>
    <recommendedName>
        <fullName evidence="4">E3 ubiquitin-protein ligase Sina-like RING finger domain-containing protein</fullName>
    </recommendedName>
</protein>
<evidence type="ECO:0000256" key="1">
    <source>
        <dbReference type="ARBA" id="ARBA00022723"/>
    </source>
</evidence>
<keyword evidence="1" id="KW-0479">Metal-binding</keyword>
<feature type="domain" description="E3 ubiquitin-protein ligase Sina-like RING finger" evidence="4">
    <location>
        <begin position="18"/>
        <end position="52"/>
    </location>
</feature>
<keyword evidence="3" id="KW-0862">Zinc</keyword>
<gene>
    <name evidence="5" type="ORF">PUN28_011917</name>
</gene>
<dbReference type="AlphaFoldDB" id="A0AAW2FCI9"/>
<sequence>MEEIRVMWCDTLEELLQCPVCLDISQVIKIQCVNGHHICNTCRMQLDTCPICKAHFIGTRNLAVEQLSAKFEDIKLSILNPYHALNRKILPNKVCVAIQTENSAMPSTSCQTEDVEQAVSKLNNLLPKPMSLAPKIGKGTYPCRIRPCKNDLPHGRMIGHLRYYHRQVYYEFIANDYMFKKQWSLEFTRNQNYDYAFHVKGMGLFFLIISINHMFDLSASLQIVNCGLVCKQFTYTLETNTGCVLYRGPVKSCRLFSPNDGLQIPGNNMRQFIDSKNCFYYNLIIKRKVDCGAANPMSLLSDVDNNDEA</sequence>
<dbReference type="Pfam" id="PF21362">
    <property type="entry name" value="Sina_RING"/>
    <property type="match status" value="1"/>
</dbReference>
<keyword evidence="6" id="KW-1185">Reference proteome</keyword>
<dbReference type="GO" id="GO:0008270">
    <property type="term" value="F:zinc ion binding"/>
    <property type="evidence" value="ECO:0007669"/>
    <property type="project" value="UniProtKB-KW"/>
</dbReference>